<reference evidence="2 3" key="1">
    <citation type="submission" date="2022-12" db="EMBL/GenBank/DDBJ databases">
        <title>Microbacterium terricola strain KV-448 chromosome, complete genome.</title>
        <authorList>
            <person name="Oshima T."/>
            <person name="Moriya T."/>
            <person name="Bessho Y."/>
        </authorList>
    </citation>
    <scope>NUCLEOTIDE SEQUENCE [LARGE SCALE GENOMIC DNA]</scope>
    <source>
        <strain evidence="2 3">KV-448</strain>
    </source>
</reference>
<gene>
    <name evidence="2" type="ORF">Microterr_09970</name>
</gene>
<sequence>MSTTVSPVTHTALVDVNSAWTNDAPPGPVAAIGSISNPVPIATARPNPTTTAWAGRSPVRTRTGRLPAAQGARRSLIGTLYRGTIADTVGATARRNPR</sequence>
<evidence type="ECO:0000256" key="1">
    <source>
        <dbReference type="SAM" id="MobiDB-lite"/>
    </source>
</evidence>
<accession>A0ABM8DXH7</accession>
<name>A0ABM8DXH7_9MICO</name>
<dbReference type="EMBL" id="AP027141">
    <property type="protein sequence ID" value="BDV30337.1"/>
    <property type="molecule type" value="Genomic_DNA"/>
</dbReference>
<keyword evidence="3" id="KW-1185">Reference proteome</keyword>
<organism evidence="2 3">
    <name type="scientific">Microbacterium terricola</name>
    <dbReference type="NCBI Taxonomy" id="344163"/>
    <lineage>
        <taxon>Bacteria</taxon>
        <taxon>Bacillati</taxon>
        <taxon>Actinomycetota</taxon>
        <taxon>Actinomycetes</taxon>
        <taxon>Micrococcales</taxon>
        <taxon>Microbacteriaceae</taxon>
        <taxon>Microbacterium</taxon>
    </lineage>
</organism>
<protein>
    <submittedName>
        <fullName evidence="2">Uncharacterized protein</fullName>
    </submittedName>
</protein>
<proteinExistence type="predicted"/>
<evidence type="ECO:0000313" key="3">
    <source>
        <dbReference type="Proteomes" id="UP001317779"/>
    </source>
</evidence>
<dbReference type="Proteomes" id="UP001317779">
    <property type="component" value="Chromosome"/>
</dbReference>
<evidence type="ECO:0000313" key="2">
    <source>
        <dbReference type="EMBL" id="BDV30337.1"/>
    </source>
</evidence>
<feature type="region of interest" description="Disordered" evidence="1">
    <location>
        <begin position="45"/>
        <end position="70"/>
    </location>
</feature>